<keyword evidence="5" id="KW-0408">Iron</keyword>
<evidence type="ECO:0000256" key="4">
    <source>
        <dbReference type="ARBA" id="ARBA00022723"/>
    </source>
</evidence>
<keyword evidence="3" id="KW-0949">S-adenosyl-L-methionine</keyword>
<reference evidence="7 8" key="1">
    <citation type="submission" date="2024-03" db="EMBL/GenBank/DDBJ databases">
        <title>Human intestinal bacterial collection.</title>
        <authorList>
            <person name="Pauvert C."/>
            <person name="Hitch T.C.A."/>
            <person name="Clavel T."/>
        </authorList>
    </citation>
    <scope>NUCLEOTIDE SEQUENCE [LARGE SCALE GENOMIC DNA]</scope>
    <source>
        <strain evidence="7 8">CLA-AA-H192</strain>
    </source>
</reference>
<organism evidence="7 8">
    <name type="scientific">Faecousia intestinalis</name>
    <dbReference type="NCBI Taxonomy" id="3133167"/>
    <lineage>
        <taxon>Bacteria</taxon>
        <taxon>Bacillati</taxon>
        <taxon>Bacillota</taxon>
        <taxon>Clostridia</taxon>
        <taxon>Eubacteriales</taxon>
        <taxon>Oscillospiraceae</taxon>
        <taxon>Faecousia</taxon>
    </lineage>
</organism>
<evidence type="ECO:0000256" key="2">
    <source>
        <dbReference type="ARBA" id="ARBA00022485"/>
    </source>
</evidence>
<keyword evidence="4" id="KW-0479">Metal-binding</keyword>
<dbReference type="SFLD" id="SFLDS00029">
    <property type="entry name" value="Radical_SAM"/>
    <property type="match status" value="1"/>
</dbReference>
<dbReference type="SUPFAM" id="SSF102114">
    <property type="entry name" value="Radical SAM enzymes"/>
    <property type="match status" value="1"/>
</dbReference>
<keyword evidence="6" id="KW-0411">Iron-sulfur</keyword>
<dbReference type="SFLD" id="SFLDG01063">
    <property type="entry name" value="activating_enzymes__group_1"/>
    <property type="match status" value="1"/>
</dbReference>
<dbReference type="RefSeq" id="WP_349136760.1">
    <property type="nucleotide sequence ID" value="NZ_JBBMFF010000257.1"/>
</dbReference>
<evidence type="ECO:0000313" key="7">
    <source>
        <dbReference type="EMBL" id="MEQ2512057.1"/>
    </source>
</evidence>
<dbReference type="Gene3D" id="3.20.20.70">
    <property type="entry name" value="Aldolase class I"/>
    <property type="match status" value="1"/>
</dbReference>
<dbReference type="InterPro" id="IPR012837">
    <property type="entry name" value="NrdG"/>
</dbReference>
<dbReference type="InterPro" id="IPR013785">
    <property type="entry name" value="Aldolase_TIM"/>
</dbReference>
<evidence type="ECO:0000256" key="1">
    <source>
        <dbReference type="ARBA" id="ARBA00001966"/>
    </source>
</evidence>
<protein>
    <submittedName>
        <fullName evidence="7">4Fe-4S single cluster domain-containing protein</fullName>
    </submittedName>
</protein>
<proteinExistence type="predicted"/>
<sequence length="207" mass="23483">MYIDQILYPIESLGPGKRMAIWLVGCHRGCKGCSNPELWSTEGHRDVPVSAVLQTIHEIHQENQIDGFTITGGEPMEQAEELLALILGLRQISRDILVFSGYRIEELLKRKGAFSMILENIAVLVDGAYCEELNEQLPLRGSSNQRVLLIDTTFAEPYADYLRQEHSPTQNMYFDGVTTSVGIHRKEFRDELKQKLQKYGVRSVEDG</sequence>
<gene>
    <name evidence="7" type="ORF">WMO66_12520</name>
</gene>
<dbReference type="InterPro" id="IPR058240">
    <property type="entry name" value="rSAM_sf"/>
</dbReference>
<dbReference type="Pfam" id="PF13353">
    <property type="entry name" value="Fer4_12"/>
    <property type="match status" value="1"/>
</dbReference>
<comment type="caution">
    <text evidence="7">The sequence shown here is derived from an EMBL/GenBank/DDBJ whole genome shotgun (WGS) entry which is preliminary data.</text>
</comment>
<dbReference type="Proteomes" id="UP001491552">
    <property type="component" value="Unassembled WGS sequence"/>
</dbReference>
<accession>A0ABV1G9L8</accession>
<name>A0ABV1G9L8_9FIRM</name>
<dbReference type="PANTHER" id="PTHR30352">
    <property type="entry name" value="PYRUVATE FORMATE-LYASE-ACTIVATING ENZYME"/>
    <property type="match status" value="1"/>
</dbReference>
<dbReference type="SFLD" id="SFLDF00299">
    <property type="entry name" value="anaerobic_ribonucleoside-triph"/>
    <property type="match status" value="1"/>
</dbReference>
<evidence type="ECO:0000256" key="5">
    <source>
        <dbReference type="ARBA" id="ARBA00023004"/>
    </source>
</evidence>
<keyword evidence="8" id="KW-1185">Reference proteome</keyword>
<dbReference type="PANTHER" id="PTHR30352:SF2">
    <property type="entry name" value="ANAEROBIC RIBONUCLEOSIDE-TRIPHOSPHATE REDUCTASE-ACTIVATING PROTEIN"/>
    <property type="match status" value="1"/>
</dbReference>
<dbReference type="InterPro" id="IPR034457">
    <property type="entry name" value="Organic_radical-activating"/>
</dbReference>
<comment type="cofactor">
    <cofactor evidence="1">
        <name>[4Fe-4S] cluster</name>
        <dbReference type="ChEBI" id="CHEBI:49883"/>
    </cofactor>
</comment>
<dbReference type="InterPro" id="IPR007197">
    <property type="entry name" value="rSAM"/>
</dbReference>
<evidence type="ECO:0000256" key="6">
    <source>
        <dbReference type="ARBA" id="ARBA00023014"/>
    </source>
</evidence>
<dbReference type="EMBL" id="JBBMFF010000257">
    <property type="protein sequence ID" value="MEQ2512057.1"/>
    <property type="molecule type" value="Genomic_DNA"/>
</dbReference>
<keyword evidence="2" id="KW-0004">4Fe-4S</keyword>
<evidence type="ECO:0000256" key="3">
    <source>
        <dbReference type="ARBA" id="ARBA00022691"/>
    </source>
</evidence>
<dbReference type="SFLD" id="SFLDG01066">
    <property type="entry name" value="organic_radical-activating_enz"/>
    <property type="match status" value="1"/>
</dbReference>
<evidence type="ECO:0000313" key="8">
    <source>
        <dbReference type="Proteomes" id="UP001491552"/>
    </source>
</evidence>